<dbReference type="EnsemblPlants" id="AES78105">
    <property type="protein sequence ID" value="AES78105"/>
    <property type="gene ID" value="MTR_7g024590"/>
</dbReference>
<reference evidence="1 3" key="2">
    <citation type="journal article" date="2014" name="BMC Genomics">
        <title>An improved genome release (version Mt4.0) for the model legume Medicago truncatula.</title>
        <authorList>
            <person name="Tang H."/>
            <person name="Krishnakumar V."/>
            <person name="Bidwell S."/>
            <person name="Rosen B."/>
            <person name="Chan A."/>
            <person name="Zhou S."/>
            <person name="Gentzbittel L."/>
            <person name="Childs K.L."/>
            <person name="Yandell M."/>
            <person name="Gundlach H."/>
            <person name="Mayer K.F."/>
            <person name="Schwartz D.C."/>
            <person name="Town C.D."/>
        </authorList>
    </citation>
    <scope>GENOME REANNOTATION</scope>
    <source>
        <strain evidence="2 3">cv. Jemalong A17</strain>
    </source>
</reference>
<dbReference type="Proteomes" id="UP000002051">
    <property type="component" value="Unassembled WGS sequence"/>
</dbReference>
<name>G7KXU0_MEDTR</name>
<dbReference type="HOGENOM" id="CLU_2362938_0_0_1"/>
<dbReference type="EMBL" id="CM001223">
    <property type="protein sequence ID" value="AES78105.1"/>
    <property type="molecule type" value="Genomic_DNA"/>
</dbReference>
<evidence type="ECO:0000313" key="1">
    <source>
        <dbReference type="EMBL" id="AES78105.1"/>
    </source>
</evidence>
<organism evidence="1 3">
    <name type="scientific">Medicago truncatula</name>
    <name type="common">Barrel medic</name>
    <name type="synonym">Medicago tribuloides</name>
    <dbReference type="NCBI Taxonomy" id="3880"/>
    <lineage>
        <taxon>Eukaryota</taxon>
        <taxon>Viridiplantae</taxon>
        <taxon>Streptophyta</taxon>
        <taxon>Embryophyta</taxon>
        <taxon>Tracheophyta</taxon>
        <taxon>Spermatophyta</taxon>
        <taxon>Magnoliopsida</taxon>
        <taxon>eudicotyledons</taxon>
        <taxon>Gunneridae</taxon>
        <taxon>Pentapetalae</taxon>
        <taxon>rosids</taxon>
        <taxon>fabids</taxon>
        <taxon>Fabales</taxon>
        <taxon>Fabaceae</taxon>
        <taxon>Papilionoideae</taxon>
        <taxon>50 kb inversion clade</taxon>
        <taxon>NPAAA clade</taxon>
        <taxon>Hologalegina</taxon>
        <taxon>IRL clade</taxon>
        <taxon>Trifolieae</taxon>
        <taxon>Medicago</taxon>
    </lineage>
</organism>
<evidence type="ECO:0000313" key="3">
    <source>
        <dbReference type="Proteomes" id="UP000002051"/>
    </source>
</evidence>
<dbReference type="PaxDb" id="3880-AES78105"/>
<sequence length="96" mass="10453">MKLVFALQSDANNQSKELRAFTRKVPRQRESTRLSGIQLVNRLVILPGLSRGLEEGVFTRHAVDLEMNSSAVPSAVVTLGLIVGLFQASGSKSLVF</sequence>
<accession>G7KXU0</accession>
<protein>
    <submittedName>
        <fullName evidence="1 2">Uncharacterized protein</fullName>
    </submittedName>
</protein>
<reference evidence="2" key="3">
    <citation type="submission" date="2015-04" db="UniProtKB">
        <authorList>
            <consortium name="EnsemblPlants"/>
        </authorList>
    </citation>
    <scope>IDENTIFICATION</scope>
    <source>
        <strain evidence="2">cv. Jemalong A17</strain>
    </source>
</reference>
<reference evidence="1 3" key="1">
    <citation type="journal article" date="2011" name="Nature">
        <title>The Medicago genome provides insight into the evolution of rhizobial symbioses.</title>
        <authorList>
            <person name="Young N.D."/>
            <person name="Debelle F."/>
            <person name="Oldroyd G.E."/>
            <person name="Geurts R."/>
            <person name="Cannon S.B."/>
            <person name="Udvardi M.K."/>
            <person name="Benedito V.A."/>
            <person name="Mayer K.F."/>
            <person name="Gouzy J."/>
            <person name="Schoof H."/>
            <person name="Van de Peer Y."/>
            <person name="Proost S."/>
            <person name="Cook D.R."/>
            <person name="Meyers B.C."/>
            <person name="Spannagl M."/>
            <person name="Cheung F."/>
            <person name="De Mita S."/>
            <person name="Krishnakumar V."/>
            <person name="Gundlach H."/>
            <person name="Zhou S."/>
            <person name="Mudge J."/>
            <person name="Bharti A.K."/>
            <person name="Murray J.D."/>
            <person name="Naoumkina M.A."/>
            <person name="Rosen B."/>
            <person name="Silverstein K.A."/>
            <person name="Tang H."/>
            <person name="Rombauts S."/>
            <person name="Zhao P.X."/>
            <person name="Zhou P."/>
            <person name="Barbe V."/>
            <person name="Bardou P."/>
            <person name="Bechner M."/>
            <person name="Bellec A."/>
            <person name="Berger A."/>
            <person name="Berges H."/>
            <person name="Bidwell S."/>
            <person name="Bisseling T."/>
            <person name="Choisne N."/>
            <person name="Couloux A."/>
            <person name="Denny R."/>
            <person name="Deshpande S."/>
            <person name="Dai X."/>
            <person name="Doyle J.J."/>
            <person name="Dudez A.M."/>
            <person name="Farmer A.D."/>
            <person name="Fouteau S."/>
            <person name="Franken C."/>
            <person name="Gibelin C."/>
            <person name="Gish J."/>
            <person name="Goldstein S."/>
            <person name="Gonzalez A.J."/>
            <person name="Green P.J."/>
            <person name="Hallab A."/>
            <person name="Hartog M."/>
            <person name="Hua A."/>
            <person name="Humphray S.J."/>
            <person name="Jeong D.H."/>
            <person name="Jing Y."/>
            <person name="Jocker A."/>
            <person name="Kenton S.M."/>
            <person name="Kim D.J."/>
            <person name="Klee K."/>
            <person name="Lai H."/>
            <person name="Lang C."/>
            <person name="Lin S."/>
            <person name="Macmil S.L."/>
            <person name="Magdelenat G."/>
            <person name="Matthews L."/>
            <person name="McCorrison J."/>
            <person name="Monaghan E.L."/>
            <person name="Mun J.H."/>
            <person name="Najar F.Z."/>
            <person name="Nicholson C."/>
            <person name="Noirot C."/>
            <person name="O'Bleness M."/>
            <person name="Paule C.R."/>
            <person name="Poulain J."/>
            <person name="Prion F."/>
            <person name="Qin B."/>
            <person name="Qu C."/>
            <person name="Retzel E.F."/>
            <person name="Riddle C."/>
            <person name="Sallet E."/>
            <person name="Samain S."/>
            <person name="Samson N."/>
            <person name="Sanders I."/>
            <person name="Saurat O."/>
            <person name="Scarpelli C."/>
            <person name="Schiex T."/>
            <person name="Segurens B."/>
            <person name="Severin A.J."/>
            <person name="Sherrier D.J."/>
            <person name="Shi R."/>
            <person name="Sims S."/>
            <person name="Singer S.R."/>
            <person name="Sinharoy S."/>
            <person name="Sterck L."/>
            <person name="Viollet A."/>
            <person name="Wang B.B."/>
            <person name="Wang K."/>
            <person name="Wang M."/>
            <person name="Wang X."/>
            <person name="Warfsmann J."/>
            <person name="Weissenbach J."/>
            <person name="White D.D."/>
            <person name="White J.D."/>
            <person name="Wiley G.B."/>
            <person name="Wincker P."/>
            <person name="Xing Y."/>
            <person name="Yang L."/>
            <person name="Yao Z."/>
            <person name="Ying F."/>
            <person name="Zhai J."/>
            <person name="Zhou L."/>
            <person name="Zuber A."/>
            <person name="Denarie J."/>
            <person name="Dixon R.A."/>
            <person name="May G.D."/>
            <person name="Schwartz D.C."/>
            <person name="Rogers J."/>
            <person name="Quetier F."/>
            <person name="Town C.D."/>
            <person name="Roe B.A."/>
        </authorList>
    </citation>
    <scope>NUCLEOTIDE SEQUENCE [LARGE SCALE GENOMIC DNA]</scope>
    <source>
        <strain evidence="1">A17</strain>
        <strain evidence="2 3">cv. Jemalong A17</strain>
    </source>
</reference>
<gene>
    <name evidence="1" type="ordered locus">MTR_7g024590</name>
</gene>
<keyword evidence="3" id="KW-1185">Reference proteome</keyword>
<dbReference type="AlphaFoldDB" id="G7KXU0"/>
<proteinExistence type="predicted"/>
<evidence type="ECO:0000313" key="2">
    <source>
        <dbReference type="EnsemblPlants" id="AES78105"/>
    </source>
</evidence>